<dbReference type="OrthoDB" id="1494574at2"/>
<reference evidence="2 3" key="1">
    <citation type="submission" date="2019-07" db="EMBL/GenBank/DDBJ databases">
        <title>The draft genome sequence of Aquimarina algiphila M91.</title>
        <authorList>
            <person name="Meng X."/>
        </authorList>
    </citation>
    <scope>NUCLEOTIDE SEQUENCE [LARGE SCALE GENOMIC DNA]</scope>
    <source>
        <strain evidence="2 3">M91</strain>
    </source>
</reference>
<keyword evidence="3" id="KW-1185">Reference proteome</keyword>
<proteinExistence type="predicted"/>
<sequence>MKKNLLFACTLVFFSMFIACSDDDTTEPETEFIDQVLQGKIDGESWAFVNGTSSIDDKIHLDLLSTETECGASNFEKKSRIIFSITNAVGIYELKFDFNDLDNSQTVTLLSYDEEGIPLNNIATEGTVEITDITETKVIGRINARSDDNSFVNGNFEASVCN</sequence>
<comment type="caution">
    <text evidence="2">The sequence shown here is derived from an EMBL/GenBank/DDBJ whole genome shotgun (WGS) entry which is preliminary data.</text>
</comment>
<name>A0A554VBX6_9FLAO</name>
<accession>A0A554VBX6</accession>
<dbReference type="AlphaFoldDB" id="A0A554VBX6"/>
<keyword evidence="1" id="KW-0732">Signal</keyword>
<evidence type="ECO:0000256" key="1">
    <source>
        <dbReference type="SAM" id="SignalP"/>
    </source>
</evidence>
<evidence type="ECO:0000313" key="2">
    <source>
        <dbReference type="EMBL" id="TSE04091.1"/>
    </source>
</evidence>
<organism evidence="2 3">
    <name type="scientific">Aquimarina algiphila</name>
    <dbReference type="NCBI Taxonomy" id="2047982"/>
    <lineage>
        <taxon>Bacteria</taxon>
        <taxon>Pseudomonadati</taxon>
        <taxon>Bacteroidota</taxon>
        <taxon>Flavobacteriia</taxon>
        <taxon>Flavobacteriales</taxon>
        <taxon>Flavobacteriaceae</taxon>
        <taxon>Aquimarina</taxon>
    </lineage>
</organism>
<protein>
    <submittedName>
        <fullName evidence="2">Uncharacterized protein</fullName>
    </submittedName>
</protein>
<dbReference type="PROSITE" id="PS51257">
    <property type="entry name" value="PROKAR_LIPOPROTEIN"/>
    <property type="match status" value="1"/>
</dbReference>
<evidence type="ECO:0000313" key="3">
    <source>
        <dbReference type="Proteomes" id="UP000318833"/>
    </source>
</evidence>
<dbReference type="Proteomes" id="UP000318833">
    <property type="component" value="Unassembled WGS sequence"/>
</dbReference>
<feature type="signal peptide" evidence="1">
    <location>
        <begin position="1"/>
        <end position="21"/>
    </location>
</feature>
<dbReference type="RefSeq" id="WP_143918709.1">
    <property type="nucleotide sequence ID" value="NZ_CANMIK010000089.1"/>
</dbReference>
<gene>
    <name evidence="2" type="ORF">FOF46_27490</name>
</gene>
<feature type="chain" id="PRO_5022199460" evidence="1">
    <location>
        <begin position="22"/>
        <end position="162"/>
    </location>
</feature>
<dbReference type="EMBL" id="VLNR01000089">
    <property type="protein sequence ID" value="TSE04091.1"/>
    <property type="molecule type" value="Genomic_DNA"/>
</dbReference>